<dbReference type="STRING" id="1508404.JMA_03780"/>
<dbReference type="Gene3D" id="3.40.630.30">
    <property type="match status" value="1"/>
</dbReference>
<dbReference type="Pfam" id="PF00583">
    <property type="entry name" value="Acetyltransf_1"/>
    <property type="match status" value="1"/>
</dbReference>
<dbReference type="PROSITE" id="PS51186">
    <property type="entry name" value="GNAT"/>
    <property type="match status" value="1"/>
</dbReference>
<evidence type="ECO:0000313" key="3">
    <source>
        <dbReference type="Proteomes" id="UP000031449"/>
    </source>
</evidence>
<proteinExistence type="predicted"/>
<organism evidence="2 3">
    <name type="scientific">Jeotgalibacillus malaysiensis</name>
    <dbReference type="NCBI Taxonomy" id="1508404"/>
    <lineage>
        <taxon>Bacteria</taxon>
        <taxon>Bacillati</taxon>
        <taxon>Bacillota</taxon>
        <taxon>Bacilli</taxon>
        <taxon>Bacillales</taxon>
        <taxon>Caryophanaceae</taxon>
        <taxon>Jeotgalibacillus</taxon>
    </lineage>
</organism>
<gene>
    <name evidence="2" type="ORF">JMA_03780</name>
</gene>
<dbReference type="AlphaFoldDB" id="A0A0B5AH35"/>
<feature type="domain" description="N-acetyltransferase" evidence="1">
    <location>
        <begin position="4"/>
        <end position="152"/>
    </location>
</feature>
<keyword evidence="3" id="KW-1185">Reference proteome</keyword>
<reference evidence="2 3" key="1">
    <citation type="submission" date="2014-08" db="EMBL/GenBank/DDBJ databases">
        <title>Complete genome of a marine bacteria Jeotgalibacillus malaysiensis.</title>
        <authorList>
            <person name="Yaakop A.S."/>
            <person name="Chan K.-G."/>
            <person name="Goh K.M."/>
        </authorList>
    </citation>
    <scope>NUCLEOTIDE SEQUENCE [LARGE SCALE GENOMIC DNA]</scope>
    <source>
        <strain evidence="2 3">D5</strain>
    </source>
</reference>
<dbReference type="KEGG" id="jeo:JMA_03780"/>
<dbReference type="CDD" id="cd04301">
    <property type="entry name" value="NAT_SF"/>
    <property type="match status" value="1"/>
</dbReference>
<name>A0A0B5AH35_9BACL</name>
<dbReference type="OrthoDB" id="9127144at2"/>
<dbReference type="InterPro" id="IPR000182">
    <property type="entry name" value="GNAT_dom"/>
</dbReference>
<dbReference type="BioCyc" id="JESP1508404:G14D9-9595-MONOMER"/>
<evidence type="ECO:0000313" key="2">
    <source>
        <dbReference type="EMBL" id="AJD89695.1"/>
    </source>
</evidence>
<dbReference type="SUPFAM" id="SSF55729">
    <property type="entry name" value="Acyl-CoA N-acyltransferases (Nat)"/>
    <property type="match status" value="1"/>
</dbReference>
<dbReference type="InterPro" id="IPR016181">
    <property type="entry name" value="Acyl_CoA_acyltransferase"/>
</dbReference>
<accession>A0A0B5AH35</accession>
<dbReference type="HOGENOM" id="CLU_111226_4_2_9"/>
<dbReference type="GO" id="GO:0016747">
    <property type="term" value="F:acyltransferase activity, transferring groups other than amino-acyl groups"/>
    <property type="evidence" value="ECO:0007669"/>
    <property type="project" value="InterPro"/>
</dbReference>
<protein>
    <recommendedName>
        <fullName evidence="1">N-acetyltransferase domain-containing protein</fullName>
    </recommendedName>
</protein>
<sequence>MKELSIQKVSADNWRSLADLTVAADQKPYIEPNEISMLESFYDTKHNWVCFGLFKQDQPVGFMMIGAEDKEEQYIWLDRFMIDQRFQGSGLGRSFIQLAIEYIFTHYAANEIVLSIKPENGGAKRFYMQAGFEDSGLIDPEFDEDIFMYEKN</sequence>
<dbReference type="Proteomes" id="UP000031449">
    <property type="component" value="Chromosome"/>
</dbReference>
<dbReference type="EMBL" id="CP009416">
    <property type="protein sequence ID" value="AJD89695.1"/>
    <property type="molecule type" value="Genomic_DNA"/>
</dbReference>
<evidence type="ECO:0000259" key="1">
    <source>
        <dbReference type="PROSITE" id="PS51186"/>
    </source>
</evidence>